<organism evidence="2 3">
    <name type="scientific">Eubacterium coprostanoligenes</name>
    <dbReference type="NCBI Taxonomy" id="290054"/>
    <lineage>
        <taxon>Bacteria</taxon>
        <taxon>Bacillati</taxon>
        <taxon>Bacillota</taxon>
        <taxon>Clostridia</taxon>
        <taxon>Eubacteriales</taxon>
        <taxon>Eubacteriaceae</taxon>
        <taxon>Eubacterium</taxon>
    </lineage>
</organism>
<name>A0A1T4MYQ1_9FIRM</name>
<sequence>MYNFNWGVKMISDVKAVSSLEKVFVDSSIDNLVELKQFSMLKNEKKSFQIAFKATKNERVAISVESPIDDFLNVSVVKNIQSDFPVMKNADDYYIKKEAGMYPDLLYPVDGCSTFETDGAYAFWIEISPAKDDVLPVGEHKISITLKTDDAECKSEVSVEVIDALLPKQSLIYTNWIHTDCLMTYYNFEAFSDEYWETLRNYLTKASDYGMNCVLTPVFTPPLDTEIGKERPTVQLVKVFKQGENKYAFDLSLLKKWIDISKECGIEYFEISHLFTQWGAKHAPKIMAEENGKEVKIFGWETRASSNKYKQFLSQFATALKGFLKEEKLEKNVFIHISDEPPFGYLLSYKKASKITYDLFGDYKIMDAMSSYPLAKICNIRYPIPATDFINNFIGKFDDLWTYYCSAQARKNVSNRFFSNASVRNRIIGYQLYKYDIKGFLHWGYNFYYTRLSKKAIDPYKITDAGKAFASGDSFVVYPGENLKPLNSLRLNVFYDGLQDMRALQLLEEKIGKDAVVKLMENGTDEPITFSEYPHNASWLLENREMINQEIKKYV</sequence>
<accession>A0A1T4MYQ1</accession>
<evidence type="ECO:0000313" key="2">
    <source>
        <dbReference type="EMBL" id="SJZ71974.1"/>
    </source>
</evidence>
<dbReference type="Pfam" id="PF13320">
    <property type="entry name" value="GH123_cat"/>
    <property type="match status" value="1"/>
</dbReference>
<gene>
    <name evidence="2" type="ORF">SAMN02745114_01422</name>
</gene>
<protein>
    <recommendedName>
        <fullName evidence="1">Glycoside hydrolase 123 catalytic domain-containing protein</fullName>
    </recommendedName>
</protein>
<dbReference type="STRING" id="290054.SAMN02745114_01422"/>
<dbReference type="InterPro" id="IPR025150">
    <property type="entry name" value="GH123_cat"/>
</dbReference>
<evidence type="ECO:0000259" key="1">
    <source>
        <dbReference type="Pfam" id="PF13320"/>
    </source>
</evidence>
<proteinExistence type="predicted"/>
<keyword evidence="3" id="KW-1185">Reference proteome</keyword>
<dbReference type="AlphaFoldDB" id="A0A1T4MYQ1"/>
<feature type="domain" description="Glycoside hydrolase 123 catalytic" evidence="1">
    <location>
        <begin position="176"/>
        <end position="507"/>
    </location>
</feature>
<dbReference type="EMBL" id="FUWW01000017">
    <property type="protein sequence ID" value="SJZ71974.1"/>
    <property type="molecule type" value="Genomic_DNA"/>
</dbReference>
<dbReference type="Proteomes" id="UP000190657">
    <property type="component" value="Unassembled WGS sequence"/>
</dbReference>
<reference evidence="3" key="1">
    <citation type="submission" date="2017-02" db="EMBL/GenBank/DDBJ databases">
        <authorList>
            <person name="Varghese N."/>
            <person name="Submissions S."/>
        </authorList>
    </citation>
    <scope>NUCLEOTIDE SEQUENCE [LARGE SCALE GENOMIC DNA]</scope>
    <source>
        <strain evidence="3">ATCC 51222</strain>
    </source>
</reference>
<evidence type="ECO:0000313" key="3">
    <source>
        <dbReference type="Proteomes" id="UP000190657"/>
    </source>
</evidence>